<feature type="non-terminal residue" evidence="2">
    <location>
        <position position="1"/>
    </location>
</feature>
<dbReference type="OrthoDB" id="206201at2759"/>
<organism evidence="2 3">
    <name type="scientific">Parasponia andersonii</name>
    <name type="common">Sponia andersonii</name>
    <dbReference type="NCBI Taxonomy" id="3476"/>
    <lineage>
        <taxon>Eukaryota</taxon>
        <taxon>Viridiplantae</taxon>
        <taxon>Streptophyta</taxon>
        <taxon>Embryophyta</taxon>
        <taxon>Tracheophyta</taxon>
        <taxon>Spermatophyta</taxon>
        <taxon>Magnoliopsida</taxon>
        <taxon>eudicotyledons</taxon>
        <taxon>Gunneridae</taxon>
        <taxon>Pentapetalae</taxon>
        <taxon>rosids</taxon>
        <taxon>fabids</taxon>
        <taxon>Rosales</taxon>
        <taxon>Cannabaceae</taxon>
        <taxon>Parasponia</taxon>
    </lineage>
</organism>
<protein>
    <submittedName>
        <fullName evidence="2">Peptidase S8/S53 domain containing protein</fullName>
    </submittedName>
</protein>
<dbReference type="GO" id="GO:0004252">
    <property type="term" value="F:serine-type endopeptidase activity"/>
    <property type="evidence" value="ECO:0007669"/>
    <property type="project" value="InterPro"/>
</dbReference>
<comment type="caution">
    <text evidence="2">The sequence shown here is derived from an EMBL/GenBank/DDBJ whole genome shotgun (WGS) entry which is preliminary data.</text>
</comment>
<dbReference type="Gene3D" id="3.40.50.200">
    <property type="entry name" value="Peptidase S8/S53 domain"/>
    <property type="match status" value="1"/>
</dbReference>
<feature type="region of interest" description="Disordered" evidence="1">
    <location>
        <begin position="47"/>
        <end position="70"/>
    </location>
</feature>
<gene>
    <name evidence="2" type="ORF">PanWU01x14_196420</name>
</gene>
<evidence type="ECO:0000256" key="1">
    <source>
        <dbReference type="SAM" id="MobiDB-lite"/>
    </source>
</evidence>
<keyword evidence="3" id="KW-1185">Reference proteome</keyword>
<proteinExistence type="predicted"/>
<dbReference type="EMBL" id="JXTB01000197">
    <property type="protein sequence ID" value="PON54252.1"/>
    <property type="molecule type" value="Genomic_DNA"/>
</dbReference>
<name>A0A2P5BZK7_PARAD</name>
<dbReference type="AlphaFoldDB" id="A0A2P5BZK7"/>
<dbReference type="STRING" id="3476.A0A2P5BZK7"/>
<dbReference type="GO" id="GO:0006508">
    <property type="term" value="P:proteolysis"/>
    <property type="evidence" value="ECO:0007669"/>
    <property type="project" value="InterPro"/>
</dbReference>
<feature type="compositionally biased region" description="Basic and acidic residues" evidence="1">
    <location>
        <begin position="47"/>
        <end position="58"/>
    </location>
</feature>
<dbReference type="SUPFAM" id="SSF52743">
    <property type="entry name" value="Subtilisin-like"/>
    <property type="match status" value="1"/>
</dbReference>
<reference evidence="3" key="1">
    <citation type="submission" date="2016-06" db="EMBL/GenBank/DDBJ databases">
        <title>Parallel loss of symbiosis genes in relatives of nitrogen-fixing non-legume Parasponia.</title>
        <authorList>
            <person name="Van Velzen R."/>
            <person name="Holmer R."/>
            <person name="Bu F."/>
            <person name="Rutten L."/>
            <person name="Van Zeijl A."/>
            <person name="Liu W."/>
            <person name="Santuari L."/>
            <person name="Cao Q."/>
            <person name="Sharma T."/>
            <person name="Shen D."/>
            <person name="Roswanjaya Y."/>
            <person name="Wardhani T."/>
            <person name="Kalhor M.S."/>
            <person name="Jansen J."/>
            <person name="Van den Hoogen J."/>
            <person name="Gungor B."/>
            <person name="Hartog M."/>
            <person name="Hontelez J."/>
            <person name="Verver J."/>
            <person name="Yang W.-C."/>
            <person name="Schijlen E."/>
            <person name="Repin R."/>
            <person name="Schilthuizen M."/>
            <person name="Schranz E."/>
            <person name="Heidstra R."/>
            <person name="Miyata K."/>
            <person name="Fedorova E."/>
            <person name="Kohlen W."/>
            <person name="Bisseling T."/>
            <person name="Smit S."/>
            <person name="Geurts R."/>
        </authorList>
    </citation>
    <scope>NUCLEOTIDE SEQUENCE [LARGE SCALE GENOMIC DNA]</scope>
    <source>
        <strain evidence="3">cv. WU1-14</strain>
    </source>
</reference>
<evidence type="ECO:0000313" key="3">
    <source>
        <dbReference type="Proteomes" id="UP000237105"/>
    </source>
</evidence>
<dbReference type="InterPro" id="IPR036852">
    <property type="entry name" value="Peptidase_S8/S53_dom_sf"/>
</dbReference>
<sequence>KEAELLKKQPGVVSVIPQSDMNSTKLGALSSSGYEQEIAHPVDEKLESKSPIDDDGHGTHTSTIAAGRAV</sequence>
<accession>A0A2P5BZK7</accession>
<dbReference type="Proteomes" id="UP000237105">
    <property type="component" value="Unassembled WGS sequence"/>
</dbReference>
<evidence type="ECO:0000313" key="2">
    <source>
        <dbReference type="EMBL" id="PON54252.1"/>
    </source>
</evidence>